<dbReference type="InterPro" id="IPR029021">
    <property type="entry name" value="Prot-tyrosine_phosphatase-like"/>
</dbReference>
<evidence type="ECO:0000313" key="4">
    <source>
        <dbReference type="Proteomes" id="UP001162001"/>
    </source>
</evidence>
<gene>
    <name evidence="3" type="ORF">Fadolivirus_1_50</name>
</gene>
<dbReference type="InterPro" id="IPR020422">
    <property type="entry name" value="TYR_PHOSPHATASE_DUAL_dom"/>
</dbReference>
<dbReference type="SUPFAM" id="SSF52799">
    <property type="entry name" value="(Phosphotyrosine protein) phosphatases II"/>
    <property type="match status" value="1"/>
</dbReference>
<keyword evidence="4" id="KW-1185">Reference proteome</keyword>
<dbReference type="Pfam" id="PF00102">
    <property type="entry name" value="Y_phosphatase"/>
    <property type="match status" value="1"/>
</dbReference>
<dbReference type="EMBL" id="MT418680">
    <property type="protein sequence ID" value="QKF93508.1"/>
    <property type="molecule type" value="Genomic_DNA"/>
</dbReference>
<dbReference type="PROSITE" id="PS50056">
    <property type="entry name" value="TYR_PHOSPHATASE_2"/>
    <property type="match status" value="1"/>
</dbReference>
<name>A0A7D3UNP8_9VIRU</name>
<dbReference type="Gene3D" id="3.90.190.10">
    <property type="entry name" value="Protein tyrosine phosphatase superfamily"/>
    <property type="match status" value="1"/>
</dbReference>
<organism evidence="3 4">
    <name type="scientific">Fadolivirus FV1/VV64</name>
    <dbReference type="NCBI Taxonomy" id="3070911"/>
    <lineage>
        <taxon>Viruses</taxon>
        <taxon>Varidnaviria</taxon>
        <taxon>Bamfordvirae</taxon>
        <taxon>Nucleocytoviricota</taxon>
        <taxon>Megaviricetes</taxon>
        <taxon>Imitervirales</taxon>
        <taxon>Mimiviridae</taxon>
        <taxon>Klosneuvirinae</taxon>
        <taxon>Fadolivirus</taxon>
        <taxon>Fadolivirus algeromassiliense</taxon>
    </lineage>
</organism>
<feature type="domain" description="Tyrosine specific protein phosphatases" evidence="2">
    <location>
        <begin position="80"/>
        <end position="149"/>
    </location>
</feature>
<evidence type="ECO:0000259" key="2">
    <source>
        <dbReference type="PROSITE" id="PS50056"/>
    </source>
</evidence>
<reference evidence="3 4" key="1">
    <citation type="submission" date="2020-04" db="EMBL/GenBank/DDBJ databases">
        <title>Advantages and limits of metagenomic assembly and binning of a giant virus.</title>
        <authorList>
            <person name="Schulz F."/>
            <person name="Andreani J."/>
            <person name="Francis R."/>
            <person name="Boudjemaa H."/>
            <person name="Bou Khalil J.Y."/>
            <person name="Lee J."/>
            <person name="La Scola B."/>
            <person name="Woyke T."/>
        </authorList>
    </citation>
    <scope>NUCLEOTIDE SEQUENCE [LARGE SCALE GENOMIC DNA]</scope>
    <source>
        <strain evidence="3 4">FV1/VV64</strain>
    </source>
</reference>
<protein>
    <submittedName>
        <fullName evidence="3">Protein-tyrosine phosphatase</fullName>
    </submittedName>
</protein>
<dbReference type="Proteomes" id="UP001162001">
    <property type="component" value="Segment"/>
</dbReference>
<sequence>MEPTLIEKELNGIIYRFLIFDSPRNDNIHEYIVKLKKYNVHTIIRLSDLTYDETEFGNNNMIIHSLEYNDGTVPSNAIIAFWLDIVTLHFSKINNNDNICIGIHCSAGLGRAPVMVCLALIHAGMDNLEAVSFVRKARPGSINRKQLEFLRDFKVSKKSKCGIQ</sequence>
<evidence type="ECO:0000313" key="3">
    <source>
        <dbReference type="EMBL" id="QKF93508.1"/>
    </source>
</evidence>
<dbReference type="InterPro" id="IPR000242">
    <property type="entry name" value="PTP_cat"/>
</dbReference>
<dbReference type="InterPro" id="IPR003595">
    <property type="entry name" value="Tyr_Pase_cat"/>
</dbReference>
<evidence type="ECO:0000259" key="1">
    <source>
        <dbReference type="PROSITE" id="PS50054"/>
    </source>
</evidence>
<dbReference type="InterPro" id="IPR000387">
    <property type="entry name" value="Tyr_Pase_dom"/>
</dbReference>
<feature type="domain" description="Tyrosine-protein phosphatase" evidence="1">
    <location>
        <begin position="2"/>
        <end position="162"/>
    </location>
</feature>
<dbReference type="PROSITE" id="PS50054">
    <property type="entry name" value="TYR_PHOSPHATASE_DUAL"/>
    <property type="match status" value="1"/>
</dbReference>
<dbReference type="GO" id="GO:0004725">
    <property type="term" value="F:protein tyrosine phosphatase activity"/>
    <property type="evidence" value="ECO:0007669"/>
    <property type="project" value="InterPro"/>
</dbReference>
<proteinExistence type="predicted"/>
<accession>A0A7D3UNP8</accession>
<dbReference type="PANTHER" id="PTHR23339">
    <property type="entry name" value="TYROSINE SPECIFIC PROTEIN PHOSPHATASE AND DUAL SPECIFICITY PROTEIN PHOSPHATASE"/>
    <property type="match status" value="1"/>
</dbReference>
<dbReference type="SMART" id="SM00404">
    <property type="entry name" value="PTPc_motif"/>
    <property type="match status" value="1"/>
</dbReference>
<dbReference type="InterPro" id="IPR050561">
    <property type="entry name" value="PTP"/>
</dbReference>